<keyword evidence="3" id="KW-1185">Reference proteome</keyword>
<dbReference type="Proteomes" id="UP000326757">
    <property type="component" value="Unassembled WGS sequence"/>
</dbReference>
<gene>
    <name evidence="2" type="ORF">EYC80_005400</name>
</gene>
<comment type="caution">
    <text evidence="2">The sequence shown here is derived from an EMBL/GenBank/DDBJ whole genome shotgun (WGS) entry which is preliminary data.</text>
</comment>
<dbReference type="EMBL" id="VIGI01000002">
    <property type="protein sequence ID" value="KAB8304055.1"/>
    <property type="molecule type" value="Genomic_DNA"/>
</dbReference>
<evidence type="ECO:0000313" key="3">
    <source>
        <dbReference type="Proteomes" id="UP000326757"/>
    </source>
</evidence>
<proteinExistence type="predicted"/>
<keyword evidence="1" id="KW-1133">Transmembrane helix</keyword>
<feature type="transmembrane region" description="Helical" evidence="1">
    <location>
        <begin position="50"/>
        <end position="68"/>
    </location>
</feature>
<name>A0A5N6KK40_MONLA</name>
<sequence>MDRRRFSKNGFNHPSIQMMLCNGPRIFEFRCDVLLYDWFSLFMHGLMDRGLEWLWLGLLVNLGLGFTIRN</sequence>
<organism evidence="2 3">
    <name type="scientific">Monilinia laxa</name>
    <name type="common">Brown rot fungus</name>
    <name type="synonym">Sclerotinia laxa</name>
    <dbReference type="NCBI Taxonomy" id="61186"/>
    <lineage>
        <taxon>Eukaryota</taxon>
        <taxon>Fungi</taxon>
        <taxon>Dikarya</taxon>
        <taxon>Ascomycota</taxon>
        <taxon>Pezizomycotina</taxon>
        <taxon>Leotiomycetes</taxon>
        <taxon>Helotiales</taxon>
        <taxon>Sclerotiniaceae</taxon>
        <taxon>Monilinia</taxon>
    </lineage>
</organism>
<accession>A0A5N6KK40</accession>
<reference evidence="2 3" key="1">
    <citation type="submission" date="2019-06" db="EMBL/GenBank/DDBJ databases">
        <title>Genome Sequence of the Brown Rot Fungal Pathogen Monilinia laxa.</title>
        <authorList>
            <person name="De Miccolis Angelini R.M."/>
            <person name="Landi L."/>
            <person name="Abate D."/>
            <person name="Pollastro S."/>
            <person name="Romanazzi G."/>
            <person name="Faretra F."/>
        </authorList>
    </citation>
    <scope>NUCLEOTIDE SEQUENCE [LARGE SCALE GENOMIC DNA]</scope>
    <source>
        <strain evidence="2 3">Mlax316</strain>
    </source>
</reference>
<protein>
    <submittedName>
        <fullName evidence="2">Uncharacterized protein</fullName>
    </submittedName>
</protein>
<evidence type="ECO:0000256" key="1">
    <source>
        <dbReference type="SAM" id="Phobius"/>
    </source>
</evidence>
<keyword evidence="1" id="KW-0812">Transmembrane</keyword>
<dbReference type="AlphaFoldDB" id="A0A5N6KK40"/>
<keyword evidence="1" id="KW-0472">Membrane</keyword>
<evidence type="ECO:0000313" key="2">
    <source>
        <dbReference type="EMBL" id="KAB8304055.1"/>
    </source>
</evidence>